<protein>
    <submittedName>
        <fullName evidence="6">DNA-binding transcriptional activator MhpR</fullName>
    </submittedName>
</protein>
<reference evidence="5 7" key="1">
    <citation type="journal article" date="2006" name="Genome Res.">
        <title>Massive genome erosion and functional adaptations provide insights into the symbiotic lifestyle of Sodalis glossinidius in the tsetse host.</title>
        <authorList>
            <person name="Toh H."/>
            <person name="Weiss B.L."/>
            <person name="Perkin S.A.H."/>
            <person name="Yamashita A."/>
            <person name="Oshima K."/>
            <person name="Hattori M."/>
            <person name="Aksoy S."/>
        </authorList>
    </citation>
    <scope>NUCLEOTIDE SEQUENCE [LARGE SCALE GENOMIC DNA]</scope>
    <source>
        <strain evidence="5">Morsitans</strain>
        <strain evidence="7">morsitans</strain>
    </source>
</reference>
<dbReference type="STRING" id="343509.SG2046"/>
<dbReference type="GO" id="GO:0045892">
    <property type="term" value="P:negative regulation of DNA-templated transcription"/>
    <property type="evidence" value="ECO:0007669"/>
    <property type="project" value="TreeGrafter"/>
</dbReference>
<dbReference type="eggNOG" id="COG1414">
    <property type="taxonomic scope" value="Bacteria"/>
</dbReference>
<evidence type="ECO:0000259" key="4">
    <source>
        <dbReference type="PROSITE" id="PS51077"/>
    </source>
</evidence>
<name>Q2NRA4_SODGM</name>
<dbReference type="InterPro" id="IPR014757">
    <property type="entry name" value="Tscrpt_reg_IclR_C"/>
</dbReference>
<dbReference type="SUPFAM" id="SSF46785">
    <property type="entry name" value="Winged helix' DNA-binding domain"/>
    <property type="match status" value="1"/>
</dbReference>
<dbReference type="EMBL" id="AP008232">
    <property type="protein sequence ID" value="BAE75321.1"/>
    <property type="molecule type" value="Genomic_DNA"/>
</dbReference>
<dbReference type="KEGG" id="sgl:SG2046"/>
<evidence type="ECO:0000313" key="7">
    <source>
        <dbReference type="Proteomes" id="UP000001932"/>
    </source>
</evidence>
<dbReference type="SUPFAM" id="SSF55781">
    <property type="entry name" value="GAF domain-like"/>
    <property type="match status" value="1"/>
</dbReference>
<dbReference type="PANTHER" id="PTHR30136">
    <property type="entry name" value="HELIX-TURN-HELIX TRANSCRIPTIONAL REGULATOR, ICLR FAMILY"/>
    <property type="match status" value="1"/>
</dbReference>
<keyword evidence="1" id="KW-0805">Transcription regulation</keyword>
<dbReference type="SMART" id="SM00346">
    <property type="entry name" value="HTH_ICLR"/>
    <property type="match status" value="1"/>
</dbReference>
<evidence type="ECO:0000313" key="5">
    <source>
        <dbReference type="EMBL" id="BAE75321.1"/>
    </source>
</evidence>
<dbReference type="InterPro" id="IPR005471">
    <property type="entry name" value="Tscrpt_reg_IclR_N"/>
</dbReference>
<dbReference type="Pfam" id="PF09339">
    <property type="entry name" value="HTH_IclR"/>
    <property type="match status" value="1"/>
</dbReference>
<reference evidence="6 8" key="2">
    <citation type="submission" date="2015-05" db="EMBL/GenBank/DDBJ databases">
        <authorList>
            <person name="Goodhead I."/>
        </authorList>
    </citation>
    <scope>NUCLEOTIDE SEQUENCE [LARGE SCALE GENOMIC DNA]</scope>
    <source>
        <strain evidence="6">B4</strain>
        <strain evidence="8">morsitans</strain>
    </source>
</reference>
<dbReference type="Proteomes" id="UP000245838">
    <property type="component" value="Chromosome sggmmb4_Chromosome"/>
</dbReference>
<evidence type="ECO:0000256" key="1">
    <source>
        <dbReference type="ARBA" id="ARBA00023015"/>
    </source>
</evidence>
<dbReference type="Pfam" id="PF01614">
    <property type="entry name" value="IclR_C"/>
    <property type="match status" value="1"/>
</dbReference>
<dbReference type="PANTHER" id="PTHR30136:SF7">
    <property type="entry name" value="HTH-TYPE TRANSCRIPTIONAL REGULATOR KDGR-RELATED"/>
    <property type="match status" value="1"/>
</dbReference>
<dbReference type="AlphaFoldDB" id="Q2NRA4"/>
<dbReference type="InterPro" id="IPR036390">
    <property type="entry name" value="WH_DNA-bd_sf"/>
</dbReference>
<organism evidence="5 7">
    <name type="scientific">Sodalis glossinidius (strain morsitans)</name>
    <dbReference type="NCBI Taxonomy" id="343509"/>
    <lineage>
        <taxon>Bacteria</taxon>
        <taxon>Pseudomonadati</taxon>
        <taxon>Pseudomonadota</taxon>
        <taxon>Gammaproteobacteria</taxon>
        <taxon>Enterobacterales</taxon>
        <taxon>Bruguierivoracaceae</taxon>
        <taxon>Sodalis</taxon>
    </lineage>
</organism>
<dbReference type="Gene3D" id="3.30.450.40">
    <property type="match status" value="1"/>
</dbReference>
<dbReference type="BioCyc" id="SGLO343509:SGP1_RS18715-MONOMER"/>
<dbReference type="PROSITE" id="PS51077">
    <property type="entry name" value="HTH_ICLR"/>
    <property type="match status" value="1"/>
</dbReference>
<accession>Q2NRA4</accession>
<proteinExistence type="predicted"/>
<evidence type="ECO:0000313" key="6">
    <source>
        <dbReference type="EMBL" id="CRL46331.1"/>
    </source>
</evidence>
<keyword evidence="3" id="KW-0804">Transcription</keyword>
<dbReference type="InterPro" id="IPR036388">
    <property type="entry name" value="WH-like_DNA-bd_sf"/>
</dbReference>
<dbReference type="Proteomes" id="UP000001932">
    <property type="component" value="Chromosome"/>
</dbReference>
<dbReference type="HOGENOM" id="CLU_062618_5_0_6"/>
<evidence type="ECO:0000313" key="8">
    <source>
        <dbReference type="Proteomes" id="UP000245838"/>
    </source>
</evidence>
<dbReference type="InterPro" id="IPR029016">
    <property type="entry name" value="GAF-like_dom_sf"/>
</dbReference>
<gene>
    <name evidence="5" type="ordered locus">SG2046</name>
    <name evidence="6" type="ORF">SGGMMB4_04852</name>
</gene>
<feature type="domain" description="HTH iclR-type" evidence="4">
    <location>
        <begin position="14"/>
        <end position="75"/>
    </location>
</feature>
<evidence type="ECO:0000256" key="2">
    <source>
        <dbReference type="ARBA" id="ARBA00023125"/>
    </source>
</evidence>
<keyword evidence="7" id="KW-1185">Reference proteome</keyword>
<dbReference type="InterPro" id="IPR050707">
    <property type="entry name" value="HTH_MetabolicPath_Reg"/>
</dbReference>
<keyword evidence="2 6" id="KW-0238">DNA-binding</keyword>
<dbReference type="GO" id="GO:0003700">
    <property type="term" value="F:DNA-binding transcription factor activity"/>
    <property type="evidence" value="ECO:0007669"/>
    <property type="project" value="TreeGrafter"/>
</dbReference>
<sequence>MKATMALPRQEYKAPALSRGLSIIEHLAQDGVPKSMGQLVSELGLSFNQLYRIVHCLLAEGYLYQDKARRYSLTDKIEVKHAVSPVQRFAVSPPCQSLMRDFVWQTNQSCHLASLQAENFVVLAHAYPEFSPVIGAREGSTLNAVKSSSALLFLALASDQAALRLIRHYPLGPEHRANLQQQLTAIGTQGFCEVKHDRIIGLTSLSFPVTGQDGRAEGVITCPYFDHVPGDYDELKRRLRALAEALSQTYRQ</sequence>
<dbReference type="Gene3D" id="1.10.10.10">
    <property type="entry name" value="Winged helix-like DNA-binding domain superfamily/Winged helix DNA-binding domain"/>
    <property type="match status" value="1"/>
</dbReference>
<dbReference type="EMBL" id="LN854557">
    <property type="protein sequence ID" value="CRL46331.1"/>
    <property type="molecule type" value="Genomic_DNA"/>
</dbReference>
<evidence type="ECO:0000256" key="3">
    <source>
        <dbReference type="ARBA" id="ARBA00023163"/>
    </source>
</evidence>
<dbReference type="GO" id="GO:0003677">
    <property type="term" value="F:DNA binding"/>
    <property type="evidence" value="ECO:0007669"/>
    <property type="project" value="UniProtKB-KW"/>
</dbReference>